<sequence>MNAQAFGVFIQDVRDGRAHAELTAQLGELLAAVRETGKGGSLTLKIDVKPAGRGSDVDKVVITDTVTSKVPKPDRGQDFYWLTDSNNLSRNHPRQHELPLRAAGAPAPTTFKEATA</sequence>
<keyword evidence="4" id="KW-1185">Reference proteome</keyword>
<dbReference type="AlphaFoldDB" id="A0A411X2Q0"/>
<dbReference type="EMBL" id="CP036401">
    <property type="protein sequence ID" value="QBI03306.1"/>
    <property type="molecule type" value="Genomic_DNA"/>
</dbReference>
<dbReference type="Proteomes" id="UP000628442">
    <property type="component" value="Unassembled WGS sequence"/>
</dbReference>
<name>A0A411X2Q0_9BURK</name>
<evidence type="ECO:0000313" key="2">
    <source>
        <dbReference type="EMBL" id="GGY67858.1"/>
    </source>
</evidence>
<dbReference type="EMBL" id="BMWV01000023">
    <property type="protein sequence ID" value="GGY67858.1"/>
    <property type="molecule type" value="Genomic_DNA"/>
</dbReference>
<protein>
    <submittedName>
        <fullName evidence="2">Uncharacterized protein</fullName>
    </submittedName>
</protein>
<gene>
    <name evidence="3" type="ORF">EYF70_22615</name>
    <name evidence="2" type="ORF">GCM10007387_57550</name>
</gene>
<dbReference type="Proteomes" id="UP000292307">
    <property type="component" value="Chromosome"/>
</dbReference>
<reference evidence="2" key="1">
    <citation type="journal article" date="2014" name="Int. J. Syst. Evol. Microbiol.">
        <title>Complete genome sequence of Corynebacterium casei LMG S-19264T (=DSM 44701T), isolated from a smear-ripened cheese.</title>
        <authorList>
            <consortium name="US DOE Joint Genome Institute (JGI-PGF)"/>
            <person name="Walter F."/>
            <person name="Albersmeier A."/>
            <person name="Kalinowski J."/>
            <person name="Ruckert C."/>
        </authorList>
    </citation>
    <scope>NUCLEOTIDE SEQUENCE</scope>
    <source>
        <strain evidence="2">KCTC 12343</strain>
    </source>
</reference>
<proteinExistence type="predicted"/>
<organism evidence="2 5">
    <name type="scientific">Pseudoduganella albidiflava</name>
    <dbReference type="NCBI Taxonomy" id="321983"/>
    <lineage>
        <taxon>Bacteria</taxon>
        <taxon>Pseudomonadati</taxon>
        <taxon>Pseudomonadota</taxon>
        <taxon>Betaproteobacteria</taxon>
        <taxon>Burkholderiales</taxon>
        <taxon>Oxalobacteraceae</taxon>
        <taxon>Telluria group</taxon>
        <taxon>Pseudoduganella</taxon>
    </lineage>
</organism>
<accession>A0A411X2Q0</accession>
<evidence type="ECO:0000313" key="5">
    <source>
        <dbReference type="Proteomes" id="UP000628442"/>
    </source>
</evidence>
<reference evidence="2" key="3">
    <citation type="submission" date="2022-12" db="EMBL/GenBank/DDBJ databases">
        <authorList>
            <person name="Sun Q."/>
            <person name="Kim S."/>
        </authorList>
    </citation>
    <scope>NUCLEOTIDE SEQUENCE</scope>
    <source>
        <strain evidence="2">KCTC 12343</strain>
    </source>
</reference>
<feature type="region of interest" description="Disordered" evidence="1">
    <location>
        <begin position="84"/>
        <end position="116"/>
    </location>
</feature>
<dbReference type="OrthoDB" id="8908695at2"/>
<evidence type="ECO:0000256" key="1">
    <source>
        <dbReference type="SAM" id="MobiDB-lite"/>
    </source>
</evidence>
<dbReference type="RefSeq" id="WP_131147409.1">
    <property type="nucleotide sequence ID" value="NZ_BMWV01000023.1"/>
</dbReference>
<reference evidence="3 4" key="2">
    <citation type="submission" date="2019-02" db="EMBL/GenBank/DDBJ databases">
        <title>Draft Genome Sequences of Six Type Strains of the Genus Massilia.</title>
        <authorList>
            <person name="Miess H."/>
            <person name="Frediansyhah A."/>
            <person name="Gross H."/>
        </authorList>
    </citation>
    <scope>NUCLEOTIDE SEQUENCE [LARGE SCALE GENOMIC DNA]</scope>
    <source>
        <strain evidence="3 4">DSM 17472</strain>
    </source>
</reference>
<evidence type="ECO:0000313" key="3">
    <source>
        <dbReference type="EMBL" id="QBI03306.1"/>
    </source>
</evidence>
<evidence type="ECO:0000313" key="4">
    <source>
        <dbReference type="Proteomes" id="UP000292307"/>
    </source>
</evidence>